<keyword evidence="4 9" id="KW-0963">Cytoplasm</keyword>
<organism evidence="11 12">
    <name type="scientific">Tepidibacter formicigenes DSM 15518</name>
    <dbReference type="NCBI Taxonomy" id="1123349"/>
    <lineage>
        <taxon>Bacteria</taxon>
        <taxon>Bacillati</taxon>
        <taxon>Bacillota</taxon>
        <taxon>Clostridia</taxon>
        <taxon>Peptostreptococcales</taxon>
        <taxon>Peptostreptococcaceae</taxon>
        <taxon>Tepidibacter</taxon>
    </lineage>
</organism>
<keyword evidence="5 9" id="KW-0028">Amino-acid biosynthesis</keyword>
<accession>A0A1M6P5A6</accession>
<feature type="binding site" evidence="9">
    <location>
        <position position="165"/>
    </location>
    <ligand>
        <name>3-phosphoshikimate</name>
        <dbReference type="ChEBI" id="CHEBI:145989"/>
    </ligand>
</feature>
<dbReference type="FunFam" id="3.65.10.10:FF:000006">
    <property type="entry name" value="3-phosphoshikimate 1-carboxyvinyltransferase"/>
    <property type="match status" value="1"/>
</dbReference>
<feature type="binding site" evidence="9">
    <location>
        <position position="167"/>
    </location>
    <ligand>
        <name>phosphoenolpyruvate</name>
        <dbReference type="ChEBI" id="CHEBI:58702"/>
    </ligand>
</feature>
<sequence length="426" mass="46457">MNFNSISRLNGEIILPGDKSISHRSVMFSSISNGKNYIKNFLMGQDCLSTIDCFRKMGVNIDIWKNKDVIVNGVGLRGLKKPDNVLDVGNSGTTIRLIMGILSGQNFKSTLVGDESISKRPMKRVTEPLKEMGAKIDGLENGNFAPITIEGGNLKGINYKMPIASAQVKSAIILASLYSNSSSKIIEKSKSRNHTEIMLKSFGADINVDGLEIDVNPVDSLYPQEIYVPGDISSAAFFIAGASIIKGSEVLIKNVGLNPTRTGILDVLKDMGGNFEILNKEVICGEEIGDILVKYSNLNGVTIYGDLIPKLIDEIPIIAVMATQAEGQTIIKDAKELKVKESNRIKSVVENLKKMGADIEELEDGMVINGPTKLKGANIESFNDHRIAMAFSIASLISYGNTYIKNFNCVNISFPSFCDILKRISY</sequence>
<feature type="active site" description="Proton acceptor" evidence="9">
    <location>
        <position position="313"/>
    </location>
</feature>
<reference evidence="12" key="1">
    <citation type="submission" date="2016-11" db="EMBL/GenBank/DDBJ databases">
        <authorList>
            <person name="Varghese N."/>
            <person name="Submissions S."/>
        </authorList>
    </citation>
    <scope>NUCLEOTIDE SEQUENCE [LARGE SCALE GENOMIC DNA]</scope>
    <source>
        <strain evidence="12">DSM 15518</strain>
    </source>
</reference>
<feature type="binding site" evidence="9">
    <location>
        <position position="340"/>
    </location>
    <ligand>
        <name>3-phosphoshikimate</name>
        <dbReference type="ChEBI" id="CHEBI:145989"/>
    </ligand>
</feature>
<evidence type="ECO:0000259" key="10">
    <source>
        <dbReference type="Pfam" id="PF00275"/>
    </source>
</evidence>
<name>A0A1M6P5A6_9FIRM</name>
<dbReference type="Gene3D" id="3.65.10.10">
    <property type="entry name" value="Enolpyruvate transferase domain"/>
    <property type="match status" value="2"/>
</dbReference>
<keyword evidence="12" id="KW-1185">Reference proteome</keyword>
<comment type="function">
    <text evidence="1 9">Catalyzes the transfer of the enolpyruvyl moiety of phosphoenolpyruvate (PEP) to the 5-hydroxyl of shikimate-3-phosphate (S3P) to produce enolpyruvyl shikimate-3-phosphate and inorganic phosphate.</text>
</comment>
<feature type="binding site" evidence="9">
    <location>
        <position position="344"/>
    </location>
    <ligand>
        <name>phosphoenolpyruvate</name>
        <dbReference type="ChEBI" id="CHEBI:58702"/>
    </ligand>
</feature>
<comment type="catalytic activity">
    <reaction evidence="8">
        <text>3-phosphoshikimate + phosphoenolpyruvate = 5-O-(1-carboxyvinyl)-3-phosphoshikimate + phosphate</text>
        <dbReference type="Rhea" id="RHEA:21256"/>
        <dbReference type="ChEBI" id="CHEBI:43474"/>
        <dbReference type="ChEBI" id="CHEBI:57701"/>
        <dbReference type="ChEBI" id="CHEBI:58702"/>
        <dbReference type="ChEBI" id="CHEBI:145989"/>
        <dbReference type="EC" id="2.5.1.19"/>
    </reaction>
    <physiologicalReaction direction="left-to-right" evidence="8">
        <dbReference type="Rhea" id="RHEA:21257"/>
    </physiologicalReaction>
</comment>
<evidence type="ECO:0000256" key="4">
    <source>
        <dbReference type="ARBA" id="ARBA00022490"/>
    </source>
</evidence>
<dbReference type="STRING" id="1123349.SAMN02744037_01466"/>
<keyword evidence="7 9" id="KW-0057">Aromatic amino acid biosynthesis</keyword>
<comment type="subunit">
    <text evidence="9">Monomer.</text>
</comment>
<dbReference type="PANTHER" id="PTHR21090:SF5">
    <property type="entry name" value="PENTAFUNCTIONAL AROM POLYPEPTIDE"/>
    <property type="match status" value="1"/>
</dbReference>
<evidence type="ECO:0000256" key="6">
    <source>
        <dbReference type="ARBA" id="ARBA00022679"/>
    </source>
</evidence>
<comment type="subcellular location">
    <subcellularLocation>
        <location evidence="9">Cytoplasm</location>
    </subcellularLocation>
</comment>
<feature type="binding site" evidence="9">
    <location>
        <position position="313"/>
    </location>
    <ligand>
        <name>3-phosphoshikimate</name>
        <dbReference type="ChEBI" id="CHEBI:145989"/>
    </ligand>
</feature>
<dbReference type="GO" id="GO:0009423">
    <property type="term" value="P:chorismate biosynthetic process"/>
    <property type="evidence" value="ECO:0007669"/>
    <property type="project" value="UniProtKB-UniRule"/>
</dbReference>
<evidence type="ECO:0000256" key="3">
    <source>
        <dbReference type="ARBA" id="ARBA00009948"/>
    </source>
</evidence>
<dbReference type="EMBL" id="FRAE01000028">
    <property type="protein sequence ID" value="SHK03145.1"/>
    <property type="molecule type" value="Genomic_DNA"/>
</dbReference>
<feature type="binding site" evidence="9">
    <location>
        <position position="24"/>
    </location>
    <ligand>
        <name>3-phosphoshikimate</name>
        <dbReference type="ChEBI" id="CHEBI:145989"/>
    </ligand>
</feature>
<dbReference type="EC" id="2.5.1.19" evidence="9"/>
<protein>
    <recommendedName>
        <fullName evidence="9">3-phosphoshikimate 1-carboxyvinyltransferase</fullName>
        <ecNumber evidence="9">2.5.1.19</ecNumber>
    </recommendedName>
    <alternativeName>
        <fullName evidence="9">5-enolpyruvylshikimate-3-phosphate synthase</fullName>
        <shortName evidence="9">EPSP synthase</shortName>
        <shortName evidence="9">EPSPS</shortName>
    </alternativeName>
</protein>
<dbReference type="NCBIfam" id="TIGR01356">
    <property type="entry name" value="aroA"/>
    <property type="match status" value="1"/>
</dbReference>
<dbReference type="PROSITE" id="PS00104">
    <property type="entry name" value="EPSP_SYNTHASE_1"/>
    <property type="match status" value="1"/>
</dbReference>
<feature type="domain" description="Enolpyruvate transferase" evidence="10">
    <location>
        <begin position="5"/>
        <end position="421"/>
    </location>
</feature>
<dbReference type="UniPathway" id="UPA00053">
    <property type="reaction ID" value="UER00089"/>
</dbReference>
<dbReference type="GO" id="GO:0009073">
    <property type="term" value="P:aromatic amino acid family biosynthetic process"/>
    <property type="evidence" value="ECO:0007669"/>
    <property type="project" value="UniProtKB-KW"/>
</dbReference>
<dbReference type="GO" id="GO:0008652">
    <property type="term" value="P:amino acid biosynthetic process"/>
    <property type="evidence" value="ECO:0007669"/>
    <property type="project" value="UniProtKB-KW"/>
</dbReference>
<dbReference type="AlphaFoldDB" id="A0A1M6P5A6"/>
<dbReference type="GO" id="GO:0005737">
    <property type="term" value="C:cytoplasm"/>
    <property type="evidence" value="ECO:0007669"/>
    <property type="project" value="UniProtKB-SubCell"/>
</dbReference>
<dbReference type="InterPro" id="IPR001986">
    <property type="entry name" value="Enolpyruvate_Tfrase_dom"/>
</dbReference>
<dbReference type="FunFam" id="3.65.10.10:FF:000005">
    <property type="entry name" value="3-phosphoshikimate 1-carboxyvinyltransferase"/>
    <property type="match status" value="1"/>
</dbReference>
<feature type="binding site" evidence="9">
    <location>
        <position position="92"/>
    </location>
    <ligand>
        <name>phosphoenolpyruvate</name>
        <dbReference type="ChEBI" id="CHEBI:58702"/>
    </ligand>
</feature>
<dbReference type="InterPro" id="IPR013792">
    <property type="entry name" value="RNA3'P_cycl/enolpyr_Trfase_a/b"/>
</dbReference>
<comment type="pathway">
    <text evidence="2 9">Metabolic intermediate biosynthesis; chorismate biosynthesis; chorismate from D-erythrose 4-phosphate and phosphoenolpyruvate: step 6/7.</text>
</comment>
<dbReference type="GO" id="GO:0003866">
    <property type="term" value="F:3-phosphoshikimate 1-carboxyvinyltransferase activity"/>
    <property type="evidence" value="ECO:0007669"/>
    <property type="project" value="UniProtKB-UniRule"/>
</dbReference>
<dbReference type="OrthoDB" id="9809920at2"/>
<feature type="binding site" evidence="9">
    <location>
        <position position="19"/>
    </location>
    <ligand>
        <name>phosphoenolpyruvate</name>
        <dbReference type="ChEBI" id="CHEBI:58702"/>
    </ligand>
</feature>
<dbReference type="PIRSF" id="PIRSF000505">
    <property type="entry name" value="EPSPS"/>
    <property type="match status" value="1"/>
</dbReference>
<evidence type="ECO:0000313" key="12">
    <source>
        <dbReference type="Proteomes" id="UP000242497"/>
    </source>
</evidence>
<gene>
    <name evidence="9" type="primary">aroA</name>
    <name evidence="11" type="ORF">SAMN02744037_01466</name>
</gene>
<dbReference type="InterPro" id="IPR023193">
    <property type="entry name" value="EPSP_synthase_CS"/>
</dbReference>
<evidence type="ECO:0000256" key="1">
    <source>
        <dbReference type="ARBA" id="ARBA00002174"/>
    </source>
</evidence>
<dbReference type="HAMAP" id="MF_00210">
    <property type="entry name" value="EPSP_synth"/>
    <property type="match status" value="1"/>
</dbReference>
<dbReference type="PROSITE" id="PS00885">
    <property type="entry name" value="EPSP_SYNTHASE_2"/>
    <property type="match status" value="1"/>
</dbReference>
<comment type="caution">
    <text evidence="9">Lacks conserved residue(s) required for the propagation of feature annotation.</text>
</comment>
<feature type="binding site" evidence="9">
    <location>
        <position position="19"/>
    </location>
    <ligand>
        <name>3-phosphoshikimate</name>
        <dbReference type="ChEBI" id="CHEBI:145989"/>
    </ligand>
</feature>
<feature type="binding site" evidence="9">
    <location>
        <position position="386"/>
    </location>
    <ligand>
        <name>phosphoenolpyruvate</name>
        <dbReference type="ChEBI" id="CHEBI:58702"/>
    </ligand>
</feature>
<evidence type="ECO:0000256" key="7">
    <source>
        <dbReference type="ARBA" id="ARBA00023141"/>
    </source>
</evidence>
<feature type="binding site" evidence="9">
    <location>
        <position position="20"/>
    </location>
    <ligand>
        <name>3-phosphoshikimate</name>
        <dbReference type="ChEBI" id="CHEBI:145989"/>
    </ligand>
</feature>
<keyword evidence="6 9" id="KW-0808">Transferase</keyword>
<comment type="similarity">
    <text evidence="3 9">Belongs to the EPSP synthase family.</text>
</comment>
<evidence type="ECO:0000313" key="11">
    <source>
        <dbReference type="EMBL" id="SHK03145.1"/>
    </source>
</evidence>
<feature type="binding site" evidence="9">
    <location>
        <position position="120"/>
    </location>
    <ligand>
        <name>phosphoenolpyruvate</name>
        <dbReference type="ChEBI" id="CHEBI:58702"/>
    </ligand>
</feature>
<dbReference type="Proteomes" id="UP000242497">
    <property type="component" value="Unassembled WGS sequence"/>
</dbReference>
<dbReference type="RefSeq" id="WP_072888677.1">
    <property type="nucleotide sequence ID" value="NZ_FRAE01000028.1"/>
</dbReference>
<evidence type="ECO:0000256" key="5">
    <source>
        <dbReference type="ARBA" id="ARBA00022605"/>
    </source>
</evidence>
<evidence type="ECO:0000256" key="8">
    <source>
        <dbReference type="ARBA" id="ARBA00044633"/>
    </source>
</evidence>
<evidence type="ECO:0000256" key="9">
    <source>
        <dbReference type="HAMAP-Rule" id="MF_00210"/>
    </source>
</evidence>
<feature type="binding site" evidence="9">
    <location>
        <position position="167"/>
    </location>
    <ligand>
        <name>3-phosphoshikimate</name>
        <dbReference type="ChEBI" id="CHEBI:145989"/>
    </ligand>
</feature>
<evidence type="ECO:0000256" key="2">
    <source>
        <dbReference type="ARBA" id="ARBA00004811"/>
    </source>
</evidence>
<dbReference type="CDD" id="cd01556">
    <property type="entry name" value="EPSP_synthase"/>
    <property type="match status" value="1"/>
</dbReference>
<dbReference type="InterPro" id="IPR036968">
    <property type="entry name" value="Enolpyruvate_Tfrase_sf"/>
</dbReference>
<dbReference type="InterPro" id="IPR006264">
    <property type="entry name" value="EPSP_synthase"/>
</dbReference>
<proteinExistence type="inferred from homology"/>
<dbReference type="SUPFAM" id="SSF55205">
    <property type="entry name" value="EPT/RTPC-like"/>
    <property type="match status" value="1"/>
</dbReference>
<dbReference type="Pfam" id="PF00275">
    <property type="entry name" value="EPSP_synthase"/>
    <property type="match status" value="1"/>
</dbReference>
<dbReference type="PANTHER" id="PTHR21090">
    <property type="entry name" value="AROM/DEHYDROQUINATE SYNTHASE"/>
    <property type="match status" value="1"/>
</dbReference>